<accession>A0A062VAV6</accession>
<dbReference type="Proteomes" id="UP000027153">
    <property type="component" value="Unassembled WGS sequence"/>
</dbReference>
<comment type="caution">
    <text evidence="5">The sequence shown here is derived from an EMBL/GenBank/DDBJ whole genome shotgun (WGS) entry which is preliminary data.</text>
</comment>
<dbReference type="PATRIC" id="fig|1392998.3.peg.1022"/>
<evidence type="ECO:0000259" key="4">
    <source>
        <dbReference type="Pfam" id="PF09472"/>
    </source>
</evidence>
<dbReference type="NCBIfam" id="NF002126">
    <property type="entry name" value="PRK00964.1-4"/>
    <property type="match status" value="1"/>
</dbReference>
<dbReference type="RefSeq" id="WP_048089347.1">
    <property type="nucleotide sequence ID" value="NZ_JMIY01000002.1"/>
</dbReference>
<evidence type="ECO:0000256" key="3">
    <source>
        <dbReference type="SAM" id="Phobius"/>
    </source>
</evidence>
<dbReference type="AlphaFoldDB" id="A0A062VAV6"/>
<keyword evidence="6" id="KW-1185">Reference proteome</keyword>
<keyword evidence="3" id="KW-1133">Transmembrane helix</keyword>
<dbReference type="GO" id="GO:0032259">
    <property type="term" value="P:methylation"/>
    <property type="evidence" value="ECO:0007669"/>
    <property type="project" value="UniProtKB-KW"/>
</dbReference>
<dbReference type="OrthoDB" id="130682at2157"/>
<proteinExistence type="predicted"/>
<dbReference type="GO" id="GO:0016020">
    <property type="term" value="C:membrane"/>
    <property type="evidence" value="ECO:0007669"/>
    <property type="project" value="InterPro"/>
</dbReference>
<keyword evidence="1 5" id="KW-0489">Methyltransferase</keyword>
<dbReference type="GO" id="GO:0015948">
    <property type="term" value="P:methanogenesis"/>
    <property type="evidence" value="ECO:0007669"/>
    <property type="project" value="InterPro"/>
</dbReference>
<reference evidence="5 6" key="1">
    <citation type="journal article" date="2013" name="Nature">
        <title>Anaerobic oxidation of methane coupled to nitrate reduction in a novel archaeal lineage.</title>
        <authorList>
            <person name="Haroon M.F."/>
            <person name="Hu S."/>
            <person name="Shi Y."/>
            <person name="Imelfort M."/>
            <person name="Keller J."/>
            <person name="Hugenholtz P."/>
            <person name="Yuan Z."/>
            <person name="Tyson G.W."/>
        </authorList>
    </citation>
    <scope>NUCLEOTIDE SEQUENCE [LARGE SCALE GENOMIC DNA]</scope>
    <source>
        <strain evidence="5 6">ANME-2d</strain>
    </source>
</reference>
<protein>
    <submittedName>
        <fullName evidence="5">Tetrahydromethanopterin S-methyltransferase, subunit A</fullName>
        <ecNumber evidence="5">2.1.1.86</ecNumber>
    </submittedName>
</protein>
<dbReference type="InterPro" id="IPR013347">
    <property type="entry name" value="MeTrfase_F_su"/>
</dbReference>
<organism evidence="5 6">
    <name type="scientific">Candidatus Methanoperedens nitratireducens</name>
    <dbReference type="NCBI Taxonomy" id="1392998"/>
    <lineage>
        <taxon>Archaea</taxon>
        <taxon>Methanobacteriati</taxon>
        <taxon>Methanobacteriota</taxon>
        <taxon>Stenosarchaea group</taxon>
        <taxon>Methanomicrobia</taxon>
        <taxon>Methanosarcinales</taxon>
        <taxon>ANME-2 cluster</taxon>
        <taxon>Candidatus Methanoperedentaceae</taxon>
        <taxon>Candidatus Methanoperedens</taxon>
    </lineage>
</organism>
<dbReference type="EMBL" id="JMIY01000002">
    <property type="protein sequence ID" value="KCZ72430.1"/>
    <property type="molecule type" value="Genomic_DNA"/>
</dbReference>
<name>A0A062VAV6_9EURY</name>
<dbReference type="PIRSF" id="PIRSF009452">
    <property type="entry name" value="MtrA_MtxA"/>
    <property type="match status" value="1"/>
</dbReference>
<gene>
    <name evidence="5" type="ORF">ANME2D_00857</name>
</gene>
<sequence>MTSVPDWPPVRGEYTAGDPNKQVAIVTLASELDKNRLIKRAAIVGTMKTENIGIEKVVANIISNTSIRYLVVCGAEVHGHLSGDAIIALKKSGIDKEGRITGAKGAIPYISNIPEDQINIWREQVEIIDLMNIENIDSIEKTIDSLTAKEPCKWEPVLVTMGAAKEEKQEGVTTVSPELVAIEARVRAIEGEVKDLGKVQKVMSGLTSGLFQGFVAGFVVTLVLFAIMRLL</sequence>
<evidence type="ECO:0000313" key="5">
    <source>
        <dbReference type="EMBL" id="KCZ72430.1"/>
    </source>
</evidence>
<evidence type="ECO:0000256" key="2">
    <source>
        <dbReference type="ARBA" id="ARBA00022679"/>
    </source>
</evidence>
<keyword evidence="2 5" id="KW-0808">Transferase</keyword>
<dbReference type="Pfam" id="PF09472">
    <property type="entry name" value="MtrF"/>
    <property type="match status" value="1"/>
</dbReference>
<keyword evidence="3" id="KW-0472">Membrane</keyword>
<keyword evidence="3" id="KW-0812">Transmembrane</keyword>
<evidence type="ECO:0000313" key="6">
    <source>
        <dbReference type="Proteomes" id="UP000027153"/>
    </source>
</evidence>
<dbReference type="GO" id="GO:0030269">
    <property type="term" value="F:tetrahydromethanopterin S-methyltransferase activity"/>
    <property type="evidence" value="ECO:0007669"/>
    <property type="project" value="InterPro"/>
</dbReference>
<dbReference type="InterPro" id="IPR030688">
    <property type="entry name" value="MeTrfase_MtrA/MtxA"/>
</dbReference>
<feature type="transmembrane region" description="Helical" evidence="3">
    <location>
        <begin position="209"/>
        <end position="228"/>
    </location>
</feature>
<dbReference type="EC" id="2.1.1.86" evidence="5"/>
<evidence type="ECO:0000256" key="1">
    <source>
        <dbReference type="ARBA" id="ARBA00022603"/>
    </source>
</evidence>
<feature type="domain" description="Tetrahydromethanopterin S-methyltransferase F subunit" evidence="4">
    <location>
        <begin position="173"/>
        <end position="226"/>
    </location>
</feature>
<dbReference type="Pfam" id="PF04208">
    <property type="entry name" value="MtrA"/>
    <property type="match status" value="1"/>
</dbReference>